<evidence type="ECO:0000313" key="3">
    <source>
        <dbReference type="Proteomes" id="UP000258309"/>
    </source>
</evidence>
<feature type="compositionally biased region" description="Basic and acidic residues" evidence="1">
    <location>
        <begin position="44"/>
        <end position="58"/>
    </location>
</feature>
<protein>
    <submittedName>
        <fullName evidence="2">Uncharacterized protein</fullName>
    </submittedName>
</protein>
<gene>
    <name evidence="2" type="ORF">B7463_g557</name>
</gene>
<sequence>MLTSDVGAIWEKAVKDYNENIRICFEEENKKELERLTDAVKEKERIKKAQQEDKDTAGLRKAKDKLAQKKRELHNQQFE</sequence>
<name>A0A3E2HQV8_SCYLI</name>
<evidence type="ECO:0000313" key="2">
    <source>
        <dbReference type="EMBL" id="RFU35717.1"/>
    </source>
</evidence>
<comment type="caution">
    <text evidence="2">The sequence shown here is derived from an EMBL/GenBank/DDBJ whole genome shotgun (WGS) entry which is preliminary data.</text>
</comment>
<feature type="non-terminal residue" evidence="2">
    <location>
        <position position="79"/>
    </location>
</feature>
<organism evidence="2 3">
    <name type="scientific">Scytalidium lignicola</name>
    <name type="common">Hyphomycete</name>
    <dbReference type="NCBI Taxonomy" id="5539"/>
    <lineage>
        <taxon>Eukaryota</taxon>
        <taxon>Fungi</taxon>
        <taxon>Dikarya</taxon>
        <taxon>Ascomycota</taxon>
        <taxon>Pezizomycotina</taxon>
        <taxon>Leotiomycetes</taxon>
        <taxon>Leotiomycetes incertae sedis</taxon>
        <taxon>Scytalidium</taxon>
    </lineage>
</organism>
<evidence type="ECO:0000256" key="1">
    <source>
        <dbReference type="SAM" id="MobiDB-lite"/>
    </source>
</evidence>
<accession>A0A3E2HQV8</accession>
<keyword evidence="3" id="KW-1185">Reference proteome</keyword>
<feature type="non-terminal residue" evidence="2">
    <location>
        <position position="1"/>
    </location>
</feature>
<proteinExistence type="predicted"/>
<dbReference type="AlphaFoldDB" id="A0A3E2HQV8"/>
<feature type="region of interest" description="Disordered" evidence="1">
    <location>
        <begin position="44"/>
        <end position="79"/>
    </location>
</feature>
<feature type="compositionally biased region" description="Basic and acidic residues" evidence="1">
    <location>
        <begin position="64"/>
        <end position="79"/>
    </location>
</feature>
<dbReference type="EMBL" id="NCSJ02000005">
    <property type="protein sequence ID" value="RFU35717.1"/>
    <property type="molecule type" value="Genomic_DNA"/>
</dbReference>
<reference evidence="2 3" key="1">
    <citation type="submission" date="2018-05" db="EMBL/GenBank/DDBJ databases">
        <title>Draft genome sequence of Scytalidium lignicola DSM 105466, a ubiquitous saprotrophic fungus.</title>
        <authorList>
            <person name="Buettner E."/>
            <person name="Gebauer A.M."/>
            <person name="Hofrichter M."/>
            <person name="Liers C."/>
            <person name="Kellner H."/>
        </authorList>
    </citation>
    <scope>NUCLEOTIDE SEQUENCE [LARGE SCALE GENOMIC DNA]</scope>
    <source>
        <strain evidence="2 3">DSM 105466</strain>
    </source>
</reference>
<dbReference type="Proteomes" id="UP000258309">
    <property type="component" value="Unassembled WGS sequence"/>
</dbReference>